<evidence type="ECO:0000313" key="2">
    <source>
        <dbReference type="EMBL" id="MBF6059082.1"/>
    </source>
</evidence>
<keyword evidence="3" id="KW-1185">Reference proteome</keyword>
<sequence length="177" mass="19743">MQDINVNLAASFPRETKWLKALLAITTVLLIVGLLAPIITLKKFVLIENTFSVLSGVIQLLSEGQFLLFILIGGFSVILPFLKILMLFRLLGKRTDQQHLSKYLHWMHLYGKWSMLDVFVVAVLVVAVKLGAIASVEIQFGLYAFAAAILLTMYITAKVVSLSDLLTEKKQDDYSSP</sequence>
<dbReference type="EMBL" id="JACBGI020000041">
    <property type="protein sequence ID" value="MBF6059082.1"/>
    <property type="molecule type" value="Genomic_DNA"/>
</dbReference>
<accession>A0ABS0BZ61</accession>
<organism evidence="2 3">
    <name type="scientific">Thiomicrorhabdus heinhorstiae</name>
    <dbReference type="NCBI Taxonomy" id="2748010"/>
    <lineage>
        <taxon>Bacteria</taxon>
        <taxon>Pseudomonadati</taxon>
        <taxon>Pseudomonadota</taxon>
        <taxon>Gammaproteobacteria</taxon>
        <taxon>Thiotrichales</taxon>
        <taxon>Piscirickettsiaceae</taxon>
        <taxon>Thiomicrorhabdus</taxon>
    </lineage>
</organism>
<evidence type="ECO:0000256" key="1">
    <source>
        <dbReference type="SAM" id="Phobius"/>
    </source>
</evidence>
<feature type="transmembrane region" description="Helical" evidence="1">
    <location>
        <begin position="66"/>
        <end position="92"/>
    </location>
</feature>
<proteinExistence type="predicted"/>
<name>A0ABS0BZ61_9GAMM</name>
<dbReference type="Proteomes" id="UP001193680">
    <property type="component" value="Unassembled WGS sequence"/>
</dbReference>
<keyword evidence="1" id="KW-0812">Transmembrane</keyword>
<evidence type="ECO:0000313" key="3">
    <source>
        <dbReference type="Proteomes" id="UP001193680"/>
    </source>
</evidence>
<keyword evidence="1" id="KW-1133">Transmembrane helix</keyword>
<reference evidence="2 3" key="1">
    <citation type="submission" date="2020-06" db="EMBL/GenBank/DDBJ databases">
        <authorList>
            <person name="Scott K."/>
        </authorList>
    </citation>
    <scope>NUCLEOTIDE SEQUENCE [LARGE SCALE GENOMIC DNA]</scope>
    <source>
        <strain evidence="2 3">HH1</strain>
    </source>
</reference>
<keyword evidence="1" id="KW-0472">Membrane</keyword>
<dbReference type="Pfam" id="PF04403">
    <property type="entry name" value="PqiA"/>
    <property type="match status" value="1"/>
</dbReference>
<gene>
    <name evidence="2" type="ORF">H8792_012070</name>
</gene>
<dbReference type="InterPro" id="IPR007498">
    <property type="entry name" value="PqiA-like"/>
</dbReference>
<feature type="transmembrane region" description="Helical" evidence="1">
    <location>
        <begin position="21"/>
        <end position="46"/>
    </location>
</feature>
<feature type="transmembrane region" description="Helical" evidence="1">
    <location>
        <begin position="140"/>
        <end position="160"/>
    </location>
</feature>
<protein>
    <submittedName>
        <fullName evidence="2">Paraquat-inducible protein A</fullName>
    </submittedName>
</protein>
<feature type="transmembrane region" description="Helical" evidence="1">
    <location>
        <begin position="113"/>
        <end position="134"/>
    </location>
</feature>
<dbReference type="RefSeq" id="WP_185979220.1">
    <property type="nucleotide sequence ID" value="NZ_JACBGI020000041.1"/>
</dbReference>
<comment type="caution">
    <text evidence="2">The sequence shown here is derived from an EMBL/GenBank/DDBJ whole genome shotgun (WGS) entry which is preliminary data.</text>
</comment>
<reference evidence="2 3" key="2">
    <citation type="submission" date="2020-11" db="EMBL/GenBank/DDBJ databases">
        <title>Sulfur oxidizing isolate from Hospital Hole Sinkhole.</title>
        <authorList>
            <person name="Scott K.M."/>
        </authorList>
    </citation>
    <scope>NUCLEOTIDE SEQUENCE [LARGE SCALE GENOMIC DNA]</scope>
    <source>
        <strain evidence="2 3">HH1</strain>
    </source>
</reference>